<evidence type="ECO:0000313" key="2">
    <source>
        <dbReference type="Proteomes" id="UP000005018"/>
    </source>
</evidence>
<accession>H8WVT9</accession>
<dbReference type="EMBL" id="HE681719">
    <property type="protein sequence ID" value="CCG20563.1"/>
    <property type="molecule type" value="Genomic_DNA"/>
</dbReference>
<dbReference type="GeneID" id="14537565"/>
<name>H8WVT9_CANO9</name>
<dbReference type="RefSeq" id="XP_003866003.1">
    <property type="nucleotide sequence ID" value="XM_003865955.1"/>
</dbReference>
<dbReference type="eggNOG" id="ENOG502SA45">
    <property type="taxonomic scope" value="Eukaryota"/>
</dbReference>
<dbReference type="AlphaFoldDB" id="H8WVT9"/>
<dbReference type="KEGG" id="cot:CORT_0A01720"/>
<sequence length="1274" mass="144769">MNWLRKIQIQLRAFEPNATSQQLAMSDNTTSSSHPRDNKHLYSHLISALACETVQHKQIITKQTLVNSPTILNIYRDFKVRTNKPFKGSSSRLLNDAEYQYLVPSEEDSQMDVFDEDDEILDELNTSMPEMPGIEPSEKEEDPNFDFTQVLVKYHSVQINGVDFRFKSAVRSSCIIRASLAQEEDHILVSLKSGFLLLLRVFLVPKHIRDVDYEYQPSLHDENFTFKPFIVQWWNLQQRHNFPELNTSGFILKSSPSGLSAVSCSASQSFRIYKTLEQSNAGTVLQNHLNVPLEGLLVDSCFIESRSAIQTDMFLTLIFTEQRRLYINLFCWFSFYSGDGGISKSTLPLENTFKIPIFIAPLSRNSAFLFVSPNKLTFISVHDIISGHYEFQATGFRADSYPTNFYIPKSQIRSMGDCEVDEVLLSSNIGVIYSVLISKTEIESIEPIARVSDSISTFTFERISEGYELTYASANGSNKIIILSDLFEREYTCDIEGDTKLVYSKAAYQENLDNWAPIVDFQIVPSTLPGKNDFLNKDELWAITGSSSKSKLSHIKVGYYSAKQEECYPELRKVVRSWYLKFQSRLVLVCAFPFETKLLEFEGLGEEDVVEVEDAEICKEEQTVFCDIVNFSKFTDIMIDDMDYMIQVTTNSVVATNFTSSCTCITNECILFAEIIANHLFLIVEREAKTVLCKYKLEPTSAFSDSAHVIDSHIVSEMTLAFQPSMMKKCVVRGNDVLTVGAYEGLIHFYSPNEIPFTTMEKLVINDVFGNASSFVPHDLVLIKNEIFVGTAEGYLARFSQDSLIRKSFLRIGDREMRIYPSKDEDFIYIQCRGLYMLDLKNNSYPTLVQFNDSTPKAVNTLVEFPATTEFSTYKRLGLFRSNGFVMTHITTYTQPVVKQVRIPDESKKLLFLPHISVFVLLCGSRRGKLKFVDRQTYRVMEHSEVTSRRSSREEVLSKNEVALCACIWTIKRQDRETHKLLLGCSNNSNDNSSGSVKVLSVRKVKTNEVPSVSVLELSSFDHTGPVTHIQQVDDRIFFTDKQTIYFTSYEETEKRFTRVQFFKQFPSEINSMSVHGNKILICTRDDSLFQLDTSLSTDVIACYPKSFPMIGQVNLEDKVFASAKNSSIIIMDASETTLYPLKGTKIHISGITRLALANLSNPWFENSDAGNVALGVTVSGEVFILRLVEEHGKEIEELTANLNKNSAFDLSLVDHLNKLDRPFIGKLSGTGLLSLNKPYFDYAENRHDPNSKIPIVLDYDLNELATNLTKFDI</sequence>
<dbReference type="InterPro" id="IPR036322">
    <property type="entry name" value="WD40_repeat_dom_sf"/>
</dbReference>
<gene>
    <name evidence="1" type="ORF">CORT_0A01720</name>
</gene>
<proteinExistence type="predicted"/>
<dbReference type="OrthoDB" id="4080238at2759"/>
<reference evidence="1 2" key="1">
    <citation type="journal article" date="2012" name="PLoS ONE">
        <title>Sequence and analysis of the genome of the pathogenic yeast Candida orthopsilosis.</title>
        <authorList>
            <person name="Riccombeni A."/>
            <person name="Vidanes G."/>
            <person name="Proux-Wera E."/>
            <person name="Wolfe K.H."/>
            <person name="Butler G."/>
        </authorList>
    </citation>
    <scope>NUCLEOTIDE SEQUENCE [LARGE SCALE GENOMIC DNA]</scope>
    <source>
        <strain evidence="1 2">Co 90-125</strain>
    </source>
</reference>
<organism evidence="1 2">
    <name type="scientific">Candida orthopsilosis (strain 90-125)</name>
    <name type="common">Yeast</name>
    <dbReference type="NCBI Taxonomy" id="1136231"/>
    <lineage>
        <taxon>Eukaryota</taxon>
        <taxon>Fungi</taxon>
        <taxon>Dikarya</taxon>
        <taxon>Ascomycota</taxon>
        <taxon>Saccharomycotina</taxon>
        <taxon>Pichiomycetes</taxon>
        <taxon>Debaryomycetaceae</taxon>
        <taxon>Candida/Lodderomyces clade</taxon>
        <taxon>Candida</taxon>
    </lineage>
</organism>
<dbReference type="Gene3D" id="2.130.10.10">
    <property type="entry name" value="YVTN repeat-like/Quinoprotein amine dehydrogenase"/>
    <property type="match status" value="2"/>
</dbReference>
<dbReference type="Proteomes" id="UP000005018">
    <property type="component" value="Chromosome 1"/>
</dbReference>
<dbReference type="SUPFAM" id="SSF50978">
    <property type="entry name" value="WD40 repeat-like"/>
    <property type="match status" value="1"/>
</dbReference>
<evidence type="ECO:0000313" key="1">
    <source>
        <dbReference type="EMBL" id="CCG20563.1"/>
    </source>
</evidence>
<dbReference type="HOGENOM" id="CLU_267769_0_0_1"/>
<dbReference type="InterPro" id="IPR015943">
    <property type="entry name" value="WD40/YVTN_repeat-like_dom_sf"/>
</dbReference>
<keyword evidence="2" id="KW-1185">Reference proteome</keyword>
<protein>
    <submittedName>
        <fullName evidence="1">Uncharacterized protein</fullName>
    </submittedName>
</protein>